<dbReference type="EMBL" id="NSCI01000028">
    <property type="protein sequence ID" value="RAW86927.1"/>
    <property type="molecule type" value="Genomic_DNA"/>
</dbReference>
<dbReference type="GO" id="GO:0005886">
    <property type="term" value="C:plasma membrane"/>
    <property type="evidence" value="ECO:0007669"/>
    <property type="project" value="UniProtKB-SubCell"/>
</dbReference>
<dbReference type="InterPro" id="IPR036259">
    <property type="entry name" value="MFS_trans_sf"/>
</dbReference>
<feature type="transmembrane region" description="Helical" evidence="6">
    <location>
        <begin position="317"/>
        <end position="336"/>
    </location>
</feature>
<keyword evidence="4 6" id="KW-1133">Transmembrane helix</keyword>
<feature type="transmembrane region" description="Helical" evidence="6">
    <location>
        <begin position="377"/>
        <end position="398"/>
    </location>
</feature>
<feature type="transmembrane region" description="Helical" evidence="6">
    <location>
        <begin position="290"/>
        <end position="311"/>
    </location>
</feature>
<keyword evidence="3 6" id="KW-0812">Transmembrane</keyword>
<gene>
    <name evidence="8" type="ORF">CKY01_17640</name>
</gene>
<dbReference type="PRINTS" id="PR01035">
    <property type="entry name" value="TCRTETA"/>
</dbReference>
<dbReference type="Pfam" id="PF07690">
    <property type="entry name" value="MFS_1"/>
    <property type="match status" value="2"/>
</dbReference>
<dbReference type="Proteomes" id="UP000250870">
    <property type="component" value="Unassembled WGS sequence"/>
</dbReference>
<reference evidence="8 9" key="1">
    <citation type="journal article" date="2018" name="Int. J. Syst. Evol. Microbiol.">
        <title>Whole-genome-based revisit of Photorhabdus phylogeny: proposal for the elevation of most Photorhabdus subspecies to the species level and description of one novel species Photorhabdus bodei sp. nov., and one novel subspecies Photorhabdus laumondii subsp. clarkei subsp. nov.</title>
        <authorList>
            <person name="Machado R.A.R."/>
            <person name="Wuthrich D."/>
            <person name="Kuhnert P."/>
            <person name="Arce C.C.M."/>
            <person name="Thonen L."/>
            <person name="Ruiz C."/>
            <person name="Zhang X."/>
            <person name="Robert C.A.M."/>
            <person name="Karimi J."/>
            <person name="Kamali S."/>
            <person name="Ma J."/>
            <person name="Bruggmann R."/>
            <person name="Erb M."/>
        </authorList>
    </citation>
    <scope>NUCLEOTIDE SEQUENCE [LARGE SCALE GENOMIC DNA]</scope>
    <source>
        <strain evidence="8 9">BOJ-47</strain>
    </source>
</reference>
<dbReference type="InterPro" id="IPR050189">
    <property type="entry name" value="MFS_Efflux_Transporters"/>
</dbReference>
<feature type="domain" description="Major facilitator superfamily (MFS) profile" evidence="7">
    <location>
        <begin position="25"/>
        <end position="400"/>
    </location>
</feature>
<dbReference type="PANTHER" id="PTHR43124">
    <property type="entry name" value="PURINE EFFLUX PUMP PBUE"/>
    <property type="match status" value="1"/>
</dbReference>
<evidence type="ECO:0000259" key="7">
    <source>
        <dbReference type="PROSITE" id="PS50850"/>
    </source>
</evidence>
<dbReference type="PANTHER" id="PTHR43124:SF3">
    <property type="entry name" value="CHLORAMPHENICOL EFFLUX PUMP RV0191"/>
    <property type="match status" value="1"/>
</dbReference>
<protein>
    <submittedName>
        <fullName evidence="8">Arabinose ABC transporter permease</fullName>
    </submittedName>
</protein>
<comment type="caution">
    <text evidence="8">The sequence shown here is derived from an EMBL/GenBank/DDBJ whole genome shotgun (WGS) entry which is preliminary data.</text>
</comment>
<feature type="transmembrane region" description="Helical" evidence="6">
    <location>
        <begin position="221"/>
        <end position="242"/>
    </location>
</feature>
<sequence>MELNRSYEQKSTIFIHFGTEYKIHVFIILSVTVFFVGATEFMLSSMLTPLAVAFGTTAVGVSWLVSSYAFSYALAAPIFGYFADRINRSRLLLISLLFFAADGLAIILAPTLNIAITLRIFGGIASAVIIPTVFALIADIIPYDRQAGAMGVVMLGMTFGIAFGPALAGILTDLINWQAPFLFTSSGCIVTFIIGIYCLPSQTVPLKPTNQRLVWFRQWPVVRPLIAKGVWNGAGVSAFLLSGEVLRQRYGFGPTEIGLTVAAFGVGLGLGNLSAGWLRKLCSREEVTLVFVSLLLTGMISIFMLVPLTLFGSLGCLIFWGAALGVGAPASTVVLATRAGPNKGMVLAFAETFNNLGILCLVPLATIGLIAGGSSTAMVVLSVGLVIGLTLAILDFWLTRSANPSL</sequence>
<evidence type="ECO:0000256" key="6">
    <source>
        <dbReference type="SAM" id="Phobius"/>
    </source>
</evidence>
<keyword evidence="2" id="KW-1003">Cell membrane</keyword>
<evidence type="ECO:0000256" key="5">
    <source>
        <dbReference type="ARBA" id="ARBA00023136"/>
    </source>
</evidence>
<evidence type="ECO:0000256" key="2">
    <source>
        <dbReference type="ARBA" id="ARBA00022475"/>
    </source>
</evidence>
<feature type="transmembrane region" description="Helical" evidence="6">
    <location>
        <begin position="177"/>
        <end position="200"/>
    </location>
</feature>
<dbReference type="Gene3D" id="1.20.1250.20">
    <property type="entry name" value="MFS general substrate transporter like domains"/>
    <property type="match status" value="1"/>
</dbReference>
<dbReference type="SUPFAM" id="SSF103473">
    <property type="entry name" value="MFS general substrate transporter"/>
    <property type="match status" value="1"/>
</dbReference>
<feature type="transmembrane region" description="Helical" evidence="6">
    <location>
        <begin position="91"/>
        <end position="110"/>
    </location>
</feature>
<proteinExistence type="predicted"/>
<accession>A0A329VCI9</accession>
<dbReference type="PROSITE" id="PS50850">
    <property type="entry name" value="MFS"/>
    <property type="match status" value="1"/>
</dbReference>
<keyword evidence="5 6" id="KW-0472">Membrane</keyword>
<dbReference type="InterPro" id="IPR020846">
    <property type="entry name" value="MFS_dom"/>
</dbReference>
<organism evidence="8 9">
    <name type="scientific">Photorhabdus laumondii subsp. clarkei</name>
    <dbReference type="NCBI Taxonomy" id="2029685"/>
    <lineage>
        <taxon>Bacteria</taxon>
        <taxon>Pseudomonadati</taxon>
        <taxon>Pseudomonadota</taxon>
        <taxon>Gammaproteobacteria</taxon>
        <taxon>Enterobacterales</taxon>
        <taxon>Morganellaceae</taxon>
        <taxon>Photorhabdus</taxon>
    </lineage>
</organism>
<dbReference type="AlphaFoldDB" id="A0A329VCI9"/>
<feature type="transmembrane region" description="Helical" evidence="6">
    <location>
        <begin position="21"/>
        <end position="38"/>
    </location>
</feature>
<evidence type="ECO:0000256" key="1">
    <source>
        <dbReference type="ARBA" id="ARBA00004651"/>
    </source>
</evidence>
<evidence type="ECO:0000256" key="3">
    <source>
        <dbReference type="ARBA" id="ARBA00022692"/>
    </source>
</evidence>
<feature type="transmembrane region" description="Helical" evidence="6">
    <location>
        <begin position="116"/>
        <end position="137"/>
    </location>
</feature>
<feature type="transmembrane region" description="Helical" evidence="6">
    <location>
        <begin position="149"/>
        <end position="171"/>
    </location>
</feature>
<feature type="transmembrane region" description="Helical" evidence="6">
    <location>
        <begin position="348"/>
        <end position="371"/>
    </location>
</feature>
<feature type="transmembrane region" description="Helical" evidence="6">
    <location>
        <begin position="257"/>
        <end position="278"/>
    </location>
</feature>
<dbReference type="GO" id="GO:0022857">
    <property type="term" value="F:transmembrane transporter activity"/>
    <property type="evidence" value="ECO:0007669"/>
    <property type="project" value="InterPro"/>
</dbReference>
<comment type="subcellular location">
    <subcellularLocation>
        <location evidence="1">Cell membrane</location>
        <topology evidence="1">Multi-pass membrane protein</topology>
    </subcellularLocation>
</comment>
<evidence type="ECO:0000256" key="4">
    <source>
        <dbReference type="ARBA" id="ARBA00022989"/>
    </source>
</evidence>
<dbReference type="InterPro" id="IPR001958">
    <property type="entry name" value="Tet-R_TetA/multi-R_MdtG-like"/>
</dbReference>
<name>A0A329VCI9_9GAMM</name>
<feature type="transmembrane region" description="Helical" evidence="6">
    <location>
        <begin position="50"/>
        <end position="79"/>
    </location>
</feature>
<evidence type="ECO:0000313" key="9">
    <source>
        <dbReference type="Proteomes" id="UP000250870"/>
    </source>
</evidence>
<evidence type="ECO:0000313" key="8">
    <source>
        <dbReference type="EMBL" id="RAW86927.1"/>
    </source>
</evidence>
<dbReference type="InterPro" id="IPR011701">
    <property type="entry name" value="MFS"/>
</dbReference>